<evidence type="ECO:0000256" key="5">
    <source>
        <dbReference type="SAM" id="Phobius"/>
    </source>
</evidence>
<dbReference type="PATRIC" id="fig|927665.4.peg.3815"/>
<dbReference type="EMBL" id="AQHV01000016">
    <property type="protein sequence ID" value="KKB50357.1"/>
    <property type="molecule type" value="Genomic_DNA"/>
</dbReference>
<dbReference type="Proteomes" id="UP000033047">
    <property type="component" value="Unassembled WGS sequence"/>
</dbReference>
<evidence type="ECO:0000256" key="1">
    <source>
        <dbReference type="ARBA" id="ARBA00022475"/>
    </source>
</evidence>
<evidence type="ECO:0000313" key="8">
    <source>
        <dbReference type="Proteomes" id="UP000033047"/>
    </source>
</evidence>
<evidence type="ECO:0000256" key="4">
    <source>
        <dbReference type="ARBA" id="ARBA00023136"/>
    </source>
</evidence>
<reference evidence="7 8" key="1">
    <citation type="submission" date="2013-04" db="EMBL/GenBank/DDBJ databases">
        <title>The Genome Sequence of Parabacteroides goldsteinii DSM 19448.</title>
        <authorList>
            <consortium name="The Broad Institute Genomics Platform"/>
            <person name="Earl A."/>
            <person name="Ward D."/>
            <person name="Feldgarden M."/>
            <person name="Gevers D."/>
            <person name="Martens E."/>
            <person name="Sakamoto M."/>
            <person name="Benno Y."/>
            <person name="Song Y."/>
            <person name="Liu C."/>
            <person name="Lee J."/>
            <person name="Bolanos M."/>
            <person name="Vaisanen M.L."/>
            <person name="Finegold S.M."/>
            <person name="Walker B."/>
            <person name="Young S."/>
            <person name="Zeng Q."/>
            <person name="Gargeya S."/>
            <person name="Fitzgerald M."/>
            <person name="Haas B."/>
            <person name="Abouelleil A."/>
            <person name="Allen A.W."/>
            <person name="Alvarado L."/>
            <person name="Arachchi H.M."/>
            <person name="Berlin A.M."/>
            <person name="Chapman S.B."/>
            <person name="Gainer-Dewar J."/>
            <person name="Goldberg J."/>
            <person name="Griggs A."/>
            <person name="Gujja S."/>
            <person name="Hansen M."/>
            <person name="Howarth C."/>
            <person name="Imamovic A."/>
            <person name="Ireland A."/>
            <person name="Larimer J."/>
            <person name="McCowan C."/>
            <person name="Murphy C."/>
            <person name="Pearson M."/>
            <person name="Poon T.W."/>
            <person name="Priest M."/>
            <person name="Roberts A."/>
            <person name="Saif S."/>
            <person name="Shea T."/>
            <person name="Sisk P."/>
            <person name="Sykes S."/>
            <person name="Wortman J."/>
            <person name="Nusbaum C."/>
            <person name="Birren B."/>
        </authorList>
    </citation>
    <scope>NUCLEOTIDE SEQUENCE [LARGE SCALE GENOMIC DNA]</scope>
    <source>
        <strain evidence="7 8">DSM 19448</strain>
    </source>
</reference>
<dbReference type="Pfam" id="PF00092">
    <property type="entry name" value="VWA"/>
    <property type="match status" value="1"/>
</dbReference>
<comment type="caution">
    <text evidence="7">The sequence shown here is derived from an EMBL/GenBank/DDBJ whole genome shotgun (WGS) entry which is preliminary data.</text>
</comment>
<sequence length="339" mass="37516">MFRFAHPDFLYLLFILPVLIAFYVYAIILKKKAIKKYGNPELLAELMPEVSPKRQHLKFWLLFGAITMVIFVIAGPQFGSKLETVKRQGVEIMVCLDVSNSMLAEDVSPNRLDKAKQMLSKLTDGFKDDKMGLIVFAGDAFTQLPITSDYISAKMFLSSINPSMVSTQGTAIGSAINLAMRSFTPSETSDKTIILITDGENHEGDAVKAAAAAAEKGIHVNIVGMGDPKGSPIPVAGANNYMKDKDGNVVITKLSEQMCQEIAAAGHGMYVRADNTNSALKALQKEIEKMNKSELDSKVYSEYNEQFQTLAWIALILLIVDFLTLDRKNRIFRKVKLFS</sequence>
<dbReference type="PANTHER" id="PTHR22550">
    <property type="entry name" value="SPORE GERMINATION PROTEIN"/>
    <property type="match status" value="1"/>
</dbReference>
<organism evidence="7 8">
    <name type="scientific">Parabacteroides goldsteinii DSM 19448 = WAL 12034</name>
    <dbReference type="NCBI Taxonomy" id="927665"/>
    <lineage>
        <taxon>Bacteria</taxon>
        <taxon>Pseudomonadati</taxon>
        <taxon>Bacteroidota</taxon>
        <taxon>Bacteroidia</taxon>
        <taxon>Bacteroidales</taxon>
        <taxon>Tannerellaceae</taxon>
        <taxon>Parabacteroides</taxon>
    </lineage>
</organism>
<evidence type="ECO:0000256" key="3">
    <source>
        <dbReference type="ARBA" id="ARBA00022989"/>
    </source>
</evidence>
<dbReference type="InterPro" id="IPR024163">
    <property type="entry name" value="Aerotolerance_reg_N"/>
</dbReference>
<gene>
    <name evidence="7" type="ORF">HMPREF1535_03706</name>
</gene>
<dbReference type="SMART" id="SM00327">
    <property type="entry name" value="VWA"/>
    <property type="match status" value="1"/>
</dbReference>
<evidence type="ECO:0000256" key="2">
    <source>
        <dbReference type="ARBA" id="ARBA00022692"/>
    </source>
</evidence>
<dbReference type="InterPro" id="IPR050768">
    <property type="entry name" value="UPF0353/GerABKA_families"/>
</dbReference>
<keyword evidence="4 5" id="KW-0472">Membrane</keyword>
<keyword evidence="2 5" id="KW-0812">Transmembrane</keyword>
<dbReference type="Pfam" id="PF07584">
    <property type="entry name" value="BatA"/>
    <property type="match status" value="1"/>
</dbReference>
<feature type="transmembrane region" description="Helical" evidence="5">
    <location>
        <begin position="12"/>
        <end position="29"/>
    </location>
</feature>
<dbReference type="InterPro" id="IPR036465">
    <property type="entry name" value="vWFA_dom_sf"/>
</dbReference>
<keyword evidence="1" id="KW-1003">Cell membrane</keyword>
<dbReference type="SUPFAM" id="SSF53300">
    <property type="entry name" value="vWA-like"/>
    <property type="match status" value="1"/>
</dbReference>
<dbReference type="GeneID" id="69980243"/>
<feature type="transmembrane region" description="Helical" evidence="5">
    <location>
        <begin position="59"/>
        <end position="78"/>
    </location>
</feature>
<evidence type="ECO:0000259" key="6">
    <source>
        <dbReference type="PROSITE" id="PS50234"/>
    </source>
</evidence>
<dbReference type="HOGENOM" id="CLU_024570_1_0_10"/>
<protein>
    <recommendedName>
        <fullName evidence="6">VWFA domain-containing protein</fullName>
    </recommendedName>
</protein>
<name>A0A0F5IYV3_9BACT</name>
<keyword evidence="3 5" id="KW-1133">Transmembrane helix</keyword>
<proteinExistence type="predicted"/>
<dbReference type="RefSeq" id="WP_007656552.1">
    <property type="nucleotide sequence ID" value="NZ_KQ033913.1"/>
</dbReference>
<feature type="transmembrane region" description="Helical" evidence="5">
    <location>
        <begin position="307"/>
        <end position="325"/>
    </location>
</feature>
<dbReference type="InterPro" id="IPR002035">
    <property type="entry name" value="VWF_A"/>
</dbReference>
<dbReference type="PANTHER" id="PTHR22550:SF5">
    <property type="entry name" value="LEUCINE ZIPPER PROTEIN 4"/>
    <property type="match status" value="1"/>
</dbReference>
<accession>A0A0F5IYV3</accession>
<evidence type="ECO:0000313" key="7">
    <source>
        <dbReference type="EMBL" id="KKB50357.1"/>
    </source>
</evidence>
<dbReference type="PROSITE" id="PS50234">
    <property type="entry name" value="VWFA"/>
    <property type="match status" value="1"/>
</dbReference>
<dbReference type="AlphaFoldDB" id="A0A0F5IYV3"/>
<dbReference type="Gene3D" id="3.40.50.410">
    <property type="entry name" value="von Willebrand factor, type A domain"/>
    <property type="match status" value="1"/>
</dbReference>
<dbReference type="STRING" id="927665.HMPREF1535_03706"/>
<feature type="domain" description="VWFA" evidence="6">
    <location>
        <begin position="91"/>
        <end position="287"/>
    </location>
</feature>